<organism evidence="1 2">
    <name type="scientific">Thiothrix lacustris</name>
    <dbReference type="NCBI Taxonomy" id="525917"/>
    <lineage>
        <taxon>Bacteria</taxon>
        <taxon>Pseudomonadati</taxon>
        <taxon>Pseudomonadota</taxon>
        <taxon>Gammaproteobacteria</taxon>
        <taxon>Thiotrichales</taxon>
        <taxon>Thiotrichaceae</taxon>
        <taxon>Thiothrix</taxon>
    </lineage>
</organism>
<dbReference type="Proteomes" id="UP000192491">
    <property type="component" value="Unassembled WGS sequence"/>
</dbReference>
<protein>
    <submittedName>
        <fullName evidence="1">Uncharacterized protein</fullName>
    </submittedName>
</protein>
<proteinExistence type="predicted"/>
<comment type="caution">
    <text evidence="1">The sequence shown here is derived from an EMBL/GenBank/DDBJ whole genome shotgun (WGS) entry which is preliminary data.</text>
</comment>
<dbReference type="EMBL" id="MTEJ01000208">
    <property type="protein sequence ID" value="OQX07481.1"/>
    <property type="molecule type" value="Genomic_DNA"/>
</dbReference>
<evidence type="ECO:0000313" key="1">
    <source>
        <dbReference type="EMBL" id="OQX07481.1"/>
    </source>
</evidence>
<name>A0A1Y1QJX6_9GAMM</name>
<reference evidence="1 2" key="1">
    <citation type="submission" date="2017-01" db="EMBL/GenBank/DDBJ databases">
        <title>Novel large sulfur bacteria in the metagenomes of groundwater-fed chemosynthetic microbial mats in the Lake Huron basin.</title>
        <authorList>
            <person name="Sharrar A.M."/>
            <person name="Flood B.E."/>
            <person name="Bailey J.V."/>
            <person name="Jones D.S."/>
            <person name="Biddanda B."/>
            <person name="Ruberg S.A."/>
            <person name="Marcus D.N."/>
            <person name="Dick G.J."/>
        </authorList>
    </citation>
    <scope>NUCLEOTIDE SEQUENCE [LARGE SCALE GENOMIC DNA]</scope>
    <source>
        <strain evidence="1">A8</strain>
    </source>
</reference>
<sequence length="68" mass="7857">MNQYTDLSGEIVQVDMLEWLEDGAYFDEDQEDDEYTFGILPCSRYCIGHVDGDGISVWLNDDMQEVEV</sequence>
<evidence type="ECO:0000313" key="2">
    <source>
        <dbReference type="Proteomes" id="UP000192491"/>
    </source>
</evidence>
<gene>
    <name evidence="1" type="ORF">BWK73_27960</name>
</gene>
<accession>A0A1Y1QJX6</accession>
<dbReference type="AlphaFoldDB" id="A0A1Y1QJX6"/>